<sequence>MRMSDLYQGSCVPKFTRHHSVTTSAKQEQADIARPFIEQRSPDVLNTARQQAISRDGGTVSKPDR</sequence>
<name>A0A810D236_9BRAD</name>
<feature type="region of interest" description="Disordered" evidence="1">
    <location>
        <begin position="38"/>
        <end position="65"/>
    </location>
</feature>
<evidence type="ECO:0000256" key="1">
    <source>
        <dbReference type="SAM" id="MobiDB-lite"/>
    </source>
</evidence>
<reference evidence="3" key="3">
    <citation type="submission" date="2020-05" db="EMBL/GenBank/DDBJ databases">
        <title>Complete genome sequence of Bradyrhizobium diazoefficiens XF4 isolated from soybean nodule.</title>
        <authorList>
            <person name="Noda R."/>
            <person name="Kakizaki K."/>
            <person name="Minamisawa K."/>
        </authorList>
    </citation>
    <scope>NUCLEOTIDE SEQUENCE</scope>
    <source>
        <strain evidence="3">XF4</strain>
    </source>
</reference>
<proteinExistence type="predicted"/>
<dbReference type="AlphaFoldDB" id="A0A810D236"/>
<dbReference type="EMBL" id="AP023094">
    <property type="protein sequence ID" value="BCE50501.1"/>
    <property type="molecule type" value="Genomic_DNA"/>
</dbReference>
<dbReference type="EMBL" id="AP023099">
    <property type="protein sequence ID" value="BCE94004.1"/>
    <property type="molecule type" value="Genomic_DNA"/>
</dbReference>
<accession>A0A810D236</accession>
<reference evidence="4" key="2">
    <citation type="submission" date="2020-05" db="EMBL/GenBank/DDBJ databases">
        <title>Complete genome sequence of Bradyrhizobium diazoefficiens XF10 isolated from soybean nodule.</title>
        <authorList>
            <person name="Noda R."/>
            <person name="Kakizaki K."/>
            <person name="Minamisawa K."/>
        </authorList>
    </citation>
    <scope>NUCLEOTIDE SEQUENCE</scope>
    <source>
        <strain evidence="4">XF10</strain>
    </source>
</reference>
<dbReference type="EMBL" id="AP023091">
    <property type="protein sequence ID" value="BCE24244.1"/>
    <property type="molecule type" value="Genomic_DNA"/>
</dbReference>
<evidence type="ECO:0000313" key="3">
    <source>
        <dbReference type="EMBL" id="BCE50501.1"/>
    </source>
</evidence>
<gene>
    <name evidence="4" type="ORF">XF10B_68020</name>
    <name evidence="2" type="ORF">XF1B_69250</name>
    <name evidence="3" type="ORF">XF4B_68500</name>
</gene>
<evidence type="ECO:0000313" key="2">
    <source>
        <dbReference type="EMBL" id="BCE24244.1"/>
    </source>
</evidence>
<evidence type="ECO:0000313" key="4">
    <source>
        <dbReference type="EMBL" id="BCE94004.1"/>
    </source>
</evidence>
<protein>
    <submittedName>
        <fullName evidence="4">Uncharacterized protein</fullName>
    </submittedName>
</protein>
<reference evidence="2" key="1">
    <citation type="submission" date="2020-05" db="EMBL/GenBank/DDBJ databases">
        <title>Complete genome sequence of Bradyrhizobium diazoefficiens XF1 isolated from soybean nodule.</title>
        <authorList>
            <person name="Noda R."/>
            <person name="Kakizaki K."/>
            <person name="Minamisawa K."/>
        </authorList>
    </citation>
    <scope>NUCLEOTIDE SEQUENCE</scope>
    <source>
        <strain evidence="2">XF1</strain>
    </source>
</reference>
<organism evidence="4">
    <name type="scientific">Bradyrhizobium diazoefficiens</name>
    <dbReference type="NCBI Taxonomy" id="1355477"/>
    <lineage>
        <taxon>Bacteria</taxon>
        <taxon>Pseudomonadati</taxon>
        <taxon>Pseudomonadota</taxon>
        <taxon>Alphaproteobacteria</taxon>
        <taxon>Hyphomicrobiales</taxon>
        <taxon>Nitrobacteraceae</taxon>
        <taxon>Bradyrhizobium</taxon>
    </lineage>
</organism>